<dbReference type="RefSeq" id="WP_138191506.1">
    <property type="nucleotide sequence ID" value="NZ_VCIW01000001.1"/>
</dbReference>
<evidence type="ECO:0000256" key="3">
    <source>
        <dbReference type="ARBA" id="ARBA00012754"/>
    </source>
</evidence>
<protein>
    <recommendedName>
        <fullName evidence="3">beta-mannosidase</fullName>
        <ecNumber evidence="3">3.2.1.25</ecNumber>
    </recommendedName>
</protein>
<dbReference type="SUPFAM" id="SSF49303">
    <property type="entry name" value="beta-Galactosidase/glucuronidase domain"/>
    <property type="match status" value="1"/>
</dbReference>
<dbReference type="InterPro" id="IPR036156">
    <property type="entry name" value="Beta-gal/glucu_dom_sf"/>
</dbReference>
<dbReference type="InterPro" id="IPR008979">
    <property type="entry name" value="Galactose-bd-like_sf"/>
</dbReference>
<dbReference type="SUPFAM" id="SSF51445">
    <property type="entry name" value="(Trans)glycosidases"/>
    <property type="match status" value="1"/>
</dbReference>
<dbReference type="Pfam" id="PF22666">
    <property type="entry name" value="Glyco_hydro_2_N2"/>
    <property type="match status" value="1"/>
</dbReference>
<sequence length="854" mass="96235">MRTGTPCMIALRDWEAKSFYPHVPHLGNSMETGGELLGVTDWIPAEVPGSIQRDLHRAGWIEDPYFGMNSLKSEWVENRWWMYRSFFELELSEGERAYATLRGIDYKGHVYLNQTYLGVHEGMFEPASYPVTELLRRGRNELTVLLEHAPDEMGQIGYTSRTKTQKSRFSYKWDFTTRIVPLGLWDDVAIEITRGARIRDVQVRPFLKAGVGEVFVRVNADAESPSAVVACRVTLYGGEATEAGIAATAVAPAVRNCIRDEGEHSFECALRLERPKLWYPNGSGSQPLYRVRVELLQEDGIVSDAWHGRTGFRQLEWTDNADAPEGALPYALRVNGQAVYIKGVNLTPLDALYGTVDRERYERVVRWLKRANVNLVRVWGGGLIEKEVFYDCCDEAGILIWQEFIQSSSGIDNIPSKDEGFLGLLERTAIHALKTKRNHVSLGCWSGGNELTNADGVPVADEDANIAMLKRLVERYDPGRRFFPSSASGPNEFLRIEEPGRNHDVHGPWKYGGPTGHYTVYNASDSLLHSEFGADGCCAYASMARFLPSRDLVVTSMKENATWRHHGEWWCTLDRDRELFGPFASLSQFVRASQWTQAEAIRYALEANRRRKFRNSGSIVWQFNEPFPNASCTSLVDYYGHPKMAYYAMLRSYAPKHASLRYESLLQRAGGTFRADVYLHNSLEAGELEWKAACFDAGGVVFTEEGGAANASQSSSILAGTLAAELPETLRGVFAVRLQVERQEPETYVFSVEEEAPFAEMLRAPVAILRWTMKDREAREGQAYERYEVENAGASVAWYVEAQADGGTIALFSPQQFAVLLPGERRIFELSYEARTGERPEIAFRCWNSGETPY</sequence>
<dbReference type="Gene3D" id="2.60.40.10">
    <property type="entry name" value="Immunoglobulins"/>
    <property type="match status" value="1"/>
</dbReference>
<comment type="similarity">
    <text evidence="2">Belongs to the glycosyl hydrolase 2 family.</text>
</comment>
<dbReference type="EC" id="3.2.1.25" evidence="3"/>
<keyword evidence="4" id="KW-0732">Signal</keyword>
<dbReference type="Proteomes" id="UP000309676">
    <property type="component" value="Unassembled WGS sequence"/>
</dbReference>
<dbReference type="InterPro" id="IPR013783">
    <property type="entry name" value="Ig-like_fold"/>
</dbReference>
<evidence type="ECO:0000256" key="4">
    <source>
        <dbReference type="ARBA" id="ARBA00022729"/>
    </source>
</evidence>
<proteinExistence type="inferred from homology"/>
<reference evidence="10 11" key="1">
    <citation type="submission" date="2019-05" db="EMBL/GenBank/DDBJ databases">
        <authorList>
            <person name="Narsing Rao M.P."/>
            <person name="Li W.J."/>
        </authorList>
    </citation>
    <scope>NUCLEOTIDE SEQUENCE [LARGE SCALE GENOMIC DNA]</scope>
    <source>
        <strain evidence="10 11">SYSU_K30003</strain>
    </source>
</reference>
<dbReference type="Pfam" id="PF02836">
    <property type="entry name" value="Glyco_hydro_2_C"/>
    <property type="match status" value="1"/>
</dbReference>
<gene>
    <name evidence="10" type="ORF">FE782_00745</name>
</gene>
<feature type="domain" description="Glycoside hydrolase family 2 immunoglobulin-like beta-sandwich" evidence="7">
    <location>
        <begin position="196"/>
        <end position="313"/>
    </location>
</feature>
<feature type="domain" description="Glycoside hydrolase family 2 catalytic" evidence="8">
    <location>
        <begin position="332"/>
        <end position="480"/>
    </location>
</feature>
<dbReference type="PANTHER" id="PTHR43730:SF1">
    <property type="entry name" value="BETA-MANNOSIDASE"/>
    <property type="match status" value="1"/>
</dbReference>
<dbReference type="GO" id="GO:0006516">
    <property type="term" value="P:glycoprotein catabolic process"/>
    <property type="evidence" value="ECO:0007669"/>
    <property type="project" value="TreeGrafter"/>
</dbReference>
<evidence type="ECO:0000256" key="2">
    <source>
        <dbReference type="ARBA" id="ARBA00007401"/>
    </source>
</evidence>
<evidence type="ECO:0000313" key="10">
    <source>
        <dbReference type="EMBL" id="TLS53916.1"/>
    </source>
</evidence>
<keyword evidence="6" id="KW-0326">Glycosidase</keyword>
<dbReference type="Pfam" id="PF00703">
    <property type="entry name" value="Glyco_hydro_2"/>
    <property type="match status" value="1"/>
</dbReference>
<dbReference type="InterPro" id="IPR006102">
    <property type="entry name" value="Ig-like_GH2"/>
</dbReference>
<evidence type="ECO:0000313" key="11">
    <source>
        <dbReference type="Proteomes" id="UP000309676"/>
    </source>
</evidence>
<dbReference type="GO" id="GO:0005975">
    <property type="term" value="P:carbohydrate metabolic process"/>
    <property type="evidence" value="ECO:0007669"/>
    <property type="project" value="InterPro"/>
</dbReference>
<dbReference type="SUPFAM" id="SSF49785">
    <property type="entry name" value="Galactose-binding domain-like"/>
    <property type="match status" value="1"/>
</dbReference>
<evidence type="ECO:0000256" key="5">
    <source>
        <dbReference type="ARBA" id="ARBA00022801"/>
    </source>
</evidence>
<evidence type="ECO:0000256" key="1">
    <source>
        <dbReference type="ARBA" id="ARBA00000829"/>
    </source>
</evidence>
<keyword evidence="5" id="KW-0378">Hydrolase</keyword>
<dbReference type="InterPro" id="IPR006103">
    <property type="entry name" value="Glyco_hydro_2_cat"/>
</dbReference>
<dbReference type="GO" id="GO:0004567">
    <property type="term" value="F:beta-mannosidase activity"/>
    <property type="evidence" value="ECO:0007669"/>
    <property type="project" value="UniProtKB-EC"/>
</dbReference>
<comment type="caution">
    <text evidence="10">The sequence shown here is derived from an EMBL/GenBank/DDBJ whole genome shotgun (WGS) entry which is preliminary data.</text>
</comment>
<evidence type="ECO:0000259" key="7">
    <source>
        <dbReference type="Pfam" id="PF00703"/>
    </source>
</evidence>
<keyword evidence="11" id="KW-1185">Reference proteome</keyword>
<dbReference type="OrthoDB" id="9801077at2"/>
<dbReference type="InterPro" id="IPR017853">
    <property type="entry name" value="GH"/>
</dbReference>
<evidence type="ECO:0000259" key="9">
    <source>
        <dbReference type="Pfam" id="PF22666"/>
    </source>
</evidence>
<dbReference type="PANTHER" id="PTHR43730">
    <property type="entry name" value="BETA-MANNOSIDASE"/>
    <property type="match status" value="1"/>
</dbReference>
<dbReference type="InterPro" id="IPR054593">
    <property type="entry name" value="Beta-mannosidase-like_N2"/>
</dbReference>
<organism evidence="10 11">
    <name type="scientific">Paenibacillus antri</name>
    <dbReference type="NCBI Taxonomy" id="2582848"/>
    <lineage>
        <taxon>Bacteria</taxon>
        <taxon>Bacillati</taxon>
        <taxon>Bacillota</taxon>
        <taxon>Bacilli</taxon>
        <taxon>Bacillales</taxon>
        <taxon>Paenibacillaceae</taxon>
        <taxon>Paenibacillus</taxon>
    </lineage>
</organism>
<evidence type="ECO:0000256" key="6">
    <source>
        <dbReference type="ARBA" id="ARBA00023295"/>
    </source>
</evidence>
<name>A0A5R9GHH2_9BACL</name>
<comment type="catalytic activity">
    <reaction evidence="1">
        <text>Hydrolysis of terminal, non-reducing beta-D-mannose residues in beta-D-mannosides.</text>
        <dbReference type="EC" id="3.2.1.25"/>
    </reaction>
</comment>
<dbReference type="EMBL" id="VCIW01000001">
    <property type="protein sequence ID" value="TLS53916.1"/>
    <property type="molecule type" value="Genomic_DNA"/>
</dbReference>
<evidence type="ECO:0000259" key="8">
    <source>
        <dbReference type="Pfam" id="PF02836"/>
    </source>
</evidence>
<dbReference type="Gene3D" id="2.60.120.260">
    <property type="entry name" value="Galactose-binding domain-like"/>
    <property type="match status" value="1"/>
</dbReference>
<accession>A0A5R9GHH2</accession>
<dbReference type="Gene3D" id="3.20.20.80">
    <property type="entry name" value="Glycosidases"/>
    <property type="match status" value="1"/>
</dbReference>
<dbReference type="AlphaFoldDB" id="A0A5R9GHH2"/>
<feature type="domain" description="Beta-mannosidase-like galactose-binding" evidence="9">
    <location>
        <begin position="40"/>
        <end position="185"/>
    </location>
</feature>
<dbReference type="InterPro" id="IPR050887">
    <property type="entry name" value="Beta-mannosidase_GH2"/>
</dbReference>